<name>A0A255ZV67_9FLAO</name>
<comment type="caution">
    <text evidence="2">The sequence shown here is derived from an EMBL/GenBank/DDBJ whole genome shotgun (WGS) entry which is preliminary data.</text>
</comment>
<gene>
    <name evidence="2" type="ORF">CHX27_06495</name>
</gene>
<dbReference type="InterPro" id="IPR003347">
    <property type="entry name" value="JmjC_dom"/>
</dbReference>
<dbReference type="Proteomes" id="UP000216035">
    <property type="component" value="Unassembled WGS sequence"/>
</dbReference>
<sequence>MTVTTRGILLKEIPRFETLSKRDFYENYVKAQKPVVLTKLTEDWPAYKKWRLNYINSVAGSKTVPLYDDRPVSHEEGFNEAHTTMLMSEYIQLLESKPTNYRIFLYNLMREVPVLQNDFKWPNIGLRLVKQLPMLFFGGAGAKVFMHFDIDYANILHFHFHGKKKCIIFPPSESKYLYKVPHALISREDIDFDNPDFEKFPALRHAEGYICELNHGEMLYMPEGYWHYMKYETAGFSMSLRAFPRGINHLAKALYNVTIMRFYDTLMRKVQGQKWIDYKNLRALTDTHRKLIREGKTI</sequence>
<dbReference type="RefSeq" id="WP_094485951.1">
    <property type="nucleotide sequence ID" value="NZ_NOXX01000184.1"/>
</dbReference>
<dbReference type="OrthoDB" id="2942327at2"/>
<evidence type="ECO:0000313" key="2">
    <source>
        <dbReference type="EMBL" id="OYQ45279.1"/>
    </source>
</evidence>
<dbReference type="SUPFAM" id="SSF51197">
    <property type="entry name" value="Clavaminate synthase-like"/>
    <property type="match status" value="1"/>
</dbReference>
<dbReference type="AlphaFoldDB" id="A0A255ZV67"/>
<evidence type="ECO:0000313" key="3">
    <source>
        <dbReference type="Proteomes" id="UP000216035"/>
    </source>
</evidence>
<organism evidence="2 3">
    <name type="scientific">Flavobacterium aurantiibacter</name>
    <dbReference type="NCBI Taxonomy" id="2023067"/>
    <lineage>
        <taxon>Bacteria</taxon>
        <taxon>Pseudomonadati</taxon>
        <taxon>Bacteroidota</taxon>
        <taxon>Flavobacteriia</taxon>
        <taxon>Flavobacteriales</taxon>
        <taxon>Flavobacteriaceae</taxon>
        <taxon>Flavobacterium</taxon>
    </lineage>
</organism>
<dbReference type="Pfam" id="PF13621">
    <property type="entry name" value="Cupin_8"/>
    <property type="match status" value="1"/>
</dbReference>
<dbReference type="InterPro" id="IPR041667">
    <property type="entry name" value="Cupin_8"/>
</dbReference>
<dbReference type="PANTHER" id="PTHR12461">
    <property type="entry name" value="HYPOXIA-INDUCIBLE FACTOR 1 ALPHA INHIBITOR-RELATED"/>
    <property type="match status" value="1"/>
</dbReference>
<dbReference type="SMART" id="SM00558">
    <property type="entry name" value="JmjC"/>
    <property type="match status" value="1"/>
</dbReference>
<keyword evidence="3" id="KW-1185">Reference proteome</keyword>
<accession>A0A255ZV67</accession>
<feature type="domain" description="JmjC" evidence="1">
    <location>
        <begin position="110"/>
        <end position="261"/>
    </location>
</feature>
<evidence type="ECO:0000259" key="1">
    <source>
        <dbReference type="PROSITE" id="PS51184"/>
    </source>
</evidence>
<dbReference type="Gene3D" id="2.60.120.650">
    <property type="entry name" value="Cupin"/>
    <property type="match status" value="1"/>
</dbReference>
<dbReference type="PANTHER" id="PTHR12461:SF105">
    <property type="entry name" value="HYPOXIA-INDUCIBLE FACTOR 1-ALPHA INHIBITOR"/>
    <property type="match status" value="1"/>
</dbReference>
<dbReference type="EMBL" id="NOXX01000184">
    <property type="protein sequence ID" value="OYQ45279.1"/>
    <property type="molecule type" value="Genomic_DNA"/>
</dbReference>
<protein>
    <submittedName>
        <fullName evidence="2">Cupin</fullName>
    </submittedName>
</protein>
<dbReference type="PROSITE" id="PS51184">
    <property type="entry name" value="JMJC"/>
    <property type="match status" value="1"/>
</dbReference>
<reference evidence="2 3" key="1">
    <citation type="submission" date="2017-07" db="EMBL/GenBank/DDBJ databases">
        <title>Flavobacterium cyanobacteriorum sp. nov., isolated from cyanobacterial aggregates in a eutrophic lake.</title>
        <authorList>
            <person name="Cai H."/>
        </authorList>
    </citation>
    <scope>NUCLEOTIDE SEQUENCE [LARGE SCALE GENOMIC DNA]</scope>
    <source>
        <strain evidence="2 3">TH167</strain>
    </source>
</reference>
<proteinExistence type="predicted"/>